<reference evidence="2 3" key="1">
    <citation type="submission" date="2019-12" db="EMBL/GenBank/DDBJ databases">
        <title>Lactobacillus hilgardii FLUB.</title>
        <authorList>
            <person name="Gustaw K."/>
        </authorList>
    </citation>
    <scope>NUCLEOTIDE SEQUENCE [LARGE SCALE GENOMIC DNA]</scope>
    <source>
        <strain evidence="2 3">FLUB</strain>
    </source>
</reference>
<evidence type="ECO:0000256" key="1">
    <source>
        <dbReference type="HAMAP-Rule" id="MF_01575"/>
    </source>
</evidence>
<organism evidence="2 3">
    <name type="scientific">Lentilactobacillus hilgardii</name>
    <name type="common">Lactobacillus hilgardii</name>
    <dbReference type="NCBI Taxonomy" id="1588"/>
    <lineage>
        <taxon>Bacteria</taxon>
        <taxon>Bacillati</taxon>
        <taxon>Bacillota</taxon>
        <taxon>Bacilli</taxon>
        <taxon>Lactobacillales</taxon>
        <taxon>Lactobacillaceae</taxon>
        <taxon>Lentilactobacillus</taxon>
    </lineage>
</organism>
<accession>A0A6P1E3X5</accession>
<dbReference type="PANTHER" id="PTHR38440">
    <property type="entry name" value="UPF0398 PROTEIN YPSA"/>
    <property type="match status" value="1"/>
</dbReference>
<dbReference type="NCBIfam" id="NF010181">
    <property type="entry name" value="PRK13660.1"/>
    <property type="match status" value="1"/>
</dbReference>
<evidence type="ECO:0000313" key="3">
    <source>
        <dbReference type="Proteomes" id="UP000465035"/>
    </source>
</evidence>
<sequence length="194" mass="22797">MGDIVSRLWITGYRSYELGMFKDDDPKRKVIDYVLTNELRQAIINGTDWIISGGQLGVEQWALEAANHLKSEYPDEFQTSMMLPFAEFGNNWNEKNQLKLQKLRQSVDFSASVSQQPYHSPQQLRNYQEFMLNHTDQVIMIYDLDNPGKSQYDFDKIKKFADSHPYPYRLITFDDLQNAADEYQENQNNSFQDD</sequence>
<proteinExistence type="inferred from homology"/>
<evidence type="ECO:0000313" key="2">
    <source>
        <dbReference type="EMBL" id="QHB52076.1"/>
    </source>
</evidence>
<gene>
    <name evidence="2" type="ORF">GQR93_07670</name>
</gene>
<dbReference type="HAMAP" id="MF_01575">
    <property type="entry name" value="UPF0398"/>
    <property type="match status" value="1"/>
</dbReference>
<dbReference type="AlphaFoldDB" id="A0A6P1E3X5"/>
<dbReference type="Gene3D" id="3.40.50.450">
    <property type="match status" value="1"/>
</dbReference>
<dbReference type="PIRSF" id="PIRSF021290">
    <property type="entry name" value="DUF1273"/>
    <property type="match status" value="1"/>
</dbReference>
<dbReference type="Proteomes" id="UP000465035">
    <property type="component" value="Chromosome"/>
</dbReference>
<dbReference type="InterPro" id="IPR010697">
    <property type="entry name" value="YspA"/>
</dbReference>
<name>A0A6P1E3X5_LENHI</name>
<protein>
    <recommendedName>
        <fullName evidence="1">UPF0398 protein GQR93_07670</fullName>
    </recommendedName>
</protein>
<dbReference type="PANTHER" id="PTHR38440:SF1">
    <property type="entry name" value="UPF0398 PROTEIN SPR0331"/>
    <property type="match status" value="1"/>
</dbReference>
<dbReference type="EMBL" id="CP047121">
    <property type="protein sequence ID" value="QHB52076.1"/>
    <property type="molecule type" value="Genomic_DNA"/>
</dbReference>
<comment type="similarity">
    <text evidence="1">Belongs to the UPF0398 family.</text>
</comment>
<dbReference type="Pfam" id="PF06908">
    <property type="entry name" value="YpsA"/>
    <property type="match status" value="1"/>
</dbReference>
<dbReference type="SUPFAM" id="SSF102405">
    <property type="entry name" value="MCP/YpsA-like"/>
    <property type="match status" value="1"/>
</dbReference>